<comment type="caution">
    <text evidence="3">The sequence shown here is derived from an EMBL/GenBank/DDBJ whole genome shotgun (WGS) entry which is preliminary data.</text>
</comment>
<name>A0AA39QAQ1_9AGAR</name>
<feature type="compositionally biased region" description="Polar residues" evidence="1">
    <location>
        <begin position="28"/>
        <end position="52"/>
    </location>
</feature>
<keyword evidence="4" id="KW-1185">Reference proteome</keyword>
<dbReference type="Pfam" id="PF20415">
    <property type="entry name" value="DUF6699"/>
    <property type="match status" value="1"/>
</dbReference>
<feature type="domain" description="DUF6699" evidence="2">
    <location>
        <begin position="160"/>
        <end position="258"/>
    </location>
</feature>
<feature type="compositionally biased region" description="Low complexity" evidence="1">
    <location>
        <begin position="75"/>
        <end position="99"/>
    </location>
</feature>
<evidence type="ECO:0000313" key="3">
    <source>
        <dbReference type="EMBL" id="KAK0499413.1"/>
    </source>
</evidence>
<protein>
    <recommendedName>
        <fullName evidence="2">DUF6699 domain-containing protein</fullName>
    </recommendedName>
</protein>
<proteinExistence type="predicted"/>
<reference evidence="3" key="1">
    <citation type="submission" date="2023-06" db="EMBL/GenBank/DDBJ databases">
        <authorList>
            <consortium name="Lawrence Berkeley National Laboratory"/>
            <person name="Ahrendt S."/>
            <person name="Sahu N."/>
            <person name="Indic B."/>
            <person name="Wong-Bajracharya J."/>
            <person name="Merenyi Z."/>
            <person name="Ke H.-M."/>
            <person name="Monk M."/>
            <person name="Kocsube S."/>
            <person name="Drula E."/>
            <person name="Lipzen A."/>
            <person name="Balint B."/>
            <person name="Henrissat B."/>
            <person name="Andreopoulos B."/>
            <person name="Martin F.M."/>
            <person name="Harder C.B."/>
            <person name="Rigling D."/>
            <person name="Ford K.L."/>
            <person name="Foster G.D."/>
            <person name="Pangilinan J."/>
            <person name="Papanicolaou A."/>
            <person name="Barry K."/>
            <person name="LaButti K."/>
            <person name="Viragh M."/>
            <person name="Koriabine M."/>
            <person name="Yan M."/>
            <person name="Riley R."/>
            <person name="Champramary S."/>
            <person name="Plett K.L."/>
            <person name="Tsai I.J."/>
            <person name="Slot J."/>
            <person name="Sipos G."/>
            <person name="Plett J."/>
            <person name="Nagy L.G."/>
            <person name="Grigoriev I.V."/>
        </authorList>
    </citation>
    <scope>NUCLEOTIDE SEQUENCE</scope>
    <source>
        <strain evidence="3">HWK02</strain>
    </source>
</reference>
<organism evidence="3 4">
    <name type="scientific">Armillaria luteobubalina</name>
    <dbReference type="NCBI Taxonomy" id="153913"/>
    <lineage>
        <taxon>Eukaryota</taxon>
        <taxon>Fungi</taxon>
        <taxon>Dikarya</taxon>
        <taxon>Basidiomycota</taxon>
        <taxon>Agaricomycotina</taxon>
        <taxon>Agaricomycetes</taxon>
        <taxon>Agaricomycetidae</taxon>
        <taxon>Agaricales</taxon>
        <taxon>Marasmiineae</taxon>
        <taxon>Physalacriaceae</taxon>
        <taxon>Armillaria</taxon>
    </lineage>
</organism>
<sequence>MPHHVSHKMPTTKAVRFADSPNEMYSYDSDQAPSPIATRSSQRLFGSPSTEQGLPGMHYYSRSLNDTPSPEYYQSPLPSSPTSSLFPSSASSPSAALISPLPPSSLQPPPKPDGLHIPINLPPVEENFEPTMVQLHEYLRPSHLGIDLSKDISPYIPEMPDEPATSDPLPGGMVLVSKYLPWRIHISSGSVRDLVVALYTALRTRVTEEELKTVGGTGVMRAYAKRVEGMGEEERRKGVRRVDFLLGYTMFVGVEATDEPGLWKICLASLS</sequence>
<dbReference type="AlphaFoldDB" id="A0AA39QAQ1"/>
<evidence type="ECO:0000256" key="1">
    <source>
        <dbReference type="SAM" id="MobiDB-lite"/>
    </source>
</evidence>
<gene>
    <name evidence="3" type="ORF">EDD18DRAFT_851225</name>
</gene>
<dbReference type="Proteomes" id="UP001175228">
    <property type="component" value="Unassembled WGS sequence"/>
</dbReference>
<feature type="compositionally biased region" description="Pro residues" evidence="1">
    <location>
        <begin position="100"/>
        <end position="112"/>
    </location>
</feature>
<dbReference type="EMBL" id="JAUEPU010000009">
    <property type="protein sequence ID" value="KAK0499413.1"/>
    <property type="molecule type" value="Genomic_DNA"/>
</dbReference>
<feature type="region of interest" description="Disordered" evidence="1">
    <location>
        <begin position="1"/>
        <end position="117"/>
    </location>
</feature>
<evidence type="ECO:0000259" key="2">
    <source>
        <dbReference type="Pfam" id="PF20415"/>
    </source>
</evidence>
<evidence type="ECO:0000313" key="4">
    <source>
        <dbReference type="Proteomes" id="UP001175228"/>
    </source>
</evidence>
<accession>A0AA39QAQ1</accession>
<dbReference type="InterPro" id="IPR046522">
    <property type="entry name" value="DUF6699"/>
</dbReference>